<name>A0A1E3B6V5_ASPCR</name>
<evidence type="ECO:0000256" key="3">
    <source>
        <dbReference type="ARBA" id="ARBA00022448"/>
    </source>
</evidence>
<feature type="transmembrane region" description="Helical" evidence="8">
    <location>
        <begin position="225"/>
        <end position="252"/>
    </location>
</feature>
<dbReference type="OrthoDB" id="1099at2759"/>
<dbReference type="EMBL" id="JXNT01000010">
    <property type="protein sequence ID" value="ODM16690.1"/>
    <property type="molecule type" value="Genomic_DNA"/>
</dbReference>
<dbReference type="Proteomes" id="UP000094569">
    <property type="component" value="Unassembled WGS sequence"/>
</dbReference>
<dbReference type="Pfam" id="PF03595">
    <property type="entry name" value="SLAC1"/>
    <property type="match status" value="2"/>
</dbReference>
<dbReference type="AlphaFoldDB" id="A0A1E3B6V5"/>
<comment type="similarity">
    <text evidence="2">Belongs to the tellurite-resistance/dicarboxylate transporter (TDT) family.</text>
</comment>
<gene>
    <name evidence="9" type="ORF">SI65_07655</name>
</gene>
<feature type="transmembrane region" description="Helical" evidence="8">
    <location>
        <begin position="371"/>
        <end position="390"/>
    </location>
</feature>
<dbReference type="VEuPathDB" id="FungiDB:SI65_07655"/>
<dbReference type="GO" id="GO:0005886">
    <property type="term" value="C:plasma membrane"/>
    <property type="evidence" value="ECO:0007669"/>
    <property type="project" value="UniProtKB-SubCell"/>
</dbReference>
<keyword evidence="10" id="KW-1185">Reference proteome</keyword>
<sequence>MGEDHILPISEEKELKVTASRLTPPPSSLTVNSGNTVTVRDVHFAFSNETLRDDYHADNRASWYQPEVTYEARVQSGQFNHGVKDSGWRRMVQNFTPSWFSVIMGTGIVSILLNILPYNGHWLRWISIVIFALNVFLFIAGCILSVTRYTMYPKTIKAVIFHSSASDVPDGSRYYRQHVLSRVMLSNKDHLSTMTAVWLMPIVTCVVASGTGGIVAQVLPDPDQAFGVIIASYILWGIGVPLPLMVFVIYFQRLTIHKLPPKETIVSIFLPMGPLGSGAFSALKLGLTAKDTFAKTSFLLDKSVIPTVYAMGFMTALVFWAFGLVWLFFASASILRCKKFPFNIGWWGFTFPLGAYALATCQLGLEMDYSFFKVVGTILSLCVVILWMLASVGTLRGTVSGKLLVDPALAEMRDKQERKRLSAYLG</sequence>
<protein>
    <recommendedName>
        <fullName evidence="11">Sulfite efflux pump SSU1</fullName>
    </recommendedName>
</protein>
<keyword evidence="3" id="KW-0813">Transport</keyword>
<feature type="transmembrane region" description="Helical" evidence="8">
    <location>
        <begin position="122"/>
        <end position="147"/>
    </location>
</feature>
<feature type="transmembrane region" description="Helical" evidence="8">
    <location>
        <begin position="98"/>
        <end position="116"/>
    </location>
</feature>
<dbReference type="Gene3D" id="1.50.10.150">
    <property type="entry name" value="Voltage-dependent anion channel"/>
    <property type="match status" value="2"/>
</dbReference>
<feature type="transmembrane region" description="Helical" evidence="8">
    <location>
        <begin position="196"/>
        <end position="219"/>
    </location>
</feature>
<proteinExistence type="inferred from homology"/>
<organism evidence="9 10">
    <name type="scientific">Aspergillus cristatus</name>
    <name type="common">Chinese Fuzhuan brick tea-fermentation fungus</name>
    <name type="synonym">Eurotium cristatum</name>
    <dbReference type="NCBI Taxonomy" id="573508"/>
    <lineage>
        <taxon>Eukaryota</taxon>
        <taxon>Fungi</taxon>
        <taxon>Dikarya</taxon>
        <taxon>Ascomycota</taxon>
        <taxon>Pezizomycotina</taxon>
        <taxon>Eurotiomycetes</taxon>
        <taxon>Eurotiomycetidae</taxon>
        <taxon>Eurotiales</taxon>
        <taxon>Aspergillaceae</taxon>
        <taxon>Aspergillus</taxon>
        <taxon>Aspergillus subgen. Aspergillus</taxon>
    </lineage>
</organism>
<evidence type="ECO:0000313" key="10">
    <source>
        <dbReference type="Proteomes" id="UP000094569"/>
    </source>
</evidence>
<feature type="transmembrane region" description="Helical" evidence="8">
    <location>
        <begin position="307"/>
        <end position="332"/>
    </location>
</feature>
<evidence type="ECO:0000256" key="8">
    <source>
        <dbReference type="SAM" id="Phobius"/>
    </source>
</evidence>
<keyword evidence="5 8" id="KW-0812">Transmembrane</keyword>
<dbReference type="GO" id="GO:0000319">
    <property type="term" value="F:sulfite transmembrane transporter activity"/>
    <property type="evidence" value="ECO:0007669"/>
    <property type="project" value="TreeGrafter"/>
</dbReference>
<evidence type="ECO:0000256" key="5">
    <source>
        <dbReference type="ARBA" id="ARBA00022692"/>
    </source>
</evidence>
<dbReference type="PANTHER" id="PTHR31686">
    <property type="match status" value="1"/>
</dbReference>
<dbReference type="PANTHER" id="PTHR31686:SF1">
    <property type="entry name" value="SULFITE EFFLUX PUMP SSU1"/>
    <property type="match status" value="1"/>
</dbReference>
<dbReference type="InterPro" id="IPR051629">
    <property type="entry name" value="Sulfite_efflux_TDT"/>
</dbReference>
<evidence type="ECO:0008006" key="11">
    <source>
        <dbReference type="Google" id="ProtNLM"/>
    </source>
</evidence>
<dbReference type="CDD" id="cd09318">
    <property type="entry name" value="TDT_SSU1"/>
    <property type="match status" value="1"/>
</dbReference>
<dbReference type="InterPro" id="IPR004695">
    <property type="entry name" value="SLAC1/Mae1/Ssu1/TehA"/>
</dbReference>
<evidence type="ECO:0000256" key="1">
    <source>
        <dbReference type="ARBA" id="ARBA00004651"/>
    </source>
</evidence>
<feature type="transmembrane region" description="Helical" evidence="8">
    <location>
        <begin position="264"/>
        <end position="287"/>
    </location>
</feature>
<feature type="transmembrane region" description="Helical" evidence="8">
    <location>
        <begin position="344"/>
        <end position="365"/>
    </location>
</feature>
<evidence type="ECO:0000256" key="6">
    <source>
        <dbReference type="ARBA" id="ARBA00022989"/>
    </source>
</evidence>
<evidence type="ECO:0000256" key="4">
    <source>
        <dbReference type="ARBA" id="ARBA00022475"/>
    </source>
</evidence>
<evidence type="ECO:0000256" key="2">
    <source>
        <dbReference type="ARBA" id="ARBA00008566"/>
    </source>
</evidence>
<reference evidence="9 10" key="1">
    <citation type="journal article" date="2016" name="BMC Genomics">
        <title>Comparative genomic and transcriptomic analyses of the Fuzhuan brick tea-fermentation fungus Aspergillus cristatus.</title>
        <authorList>
            <person name="Ge Y."/>
            <person name="Wang Y."/>
            <person name="Liu Y."/>
            <person name="Tan Y."/>
            <person name="Ren X."/>
            <person name="Zhang X."/>
            <person name="Hyde K.D."/>
            <person name="Liu Y."/>
            <person name="Liu Z."/>
        </authorList>
    </citation>
    <scope>NUCLEOTIDE SEQUENCE [LARGE SCALE GENOMIC DNA]</scope>
    <source>
        <strain evidence="9 10">GZAAS20.1005</strain>
    </source>
</reference>
<comment type="subcellular location">
    <subcellularLocation>
        <location evidence="1">Cell membrane</location>
        <topology evidence="1">Multi-pass membrane protein</topology>
    </subcellularLocation>
</comment>
<evidence type="ECO:0000256" key="7">
    <source>
        <dbReference type="ARBA" id="ARBA00023136"/>
    </source>
</evidence>
<accession>A0A1E3B6V5</accession>
<keyword evidence="4" id="KW-1003">Cell membrane</keyword>
<evidence type="ECO:0000313" key="9">
    <source>
        <dbReference type="EMBL" id="ODM16690.1"/>
    </source>
</evidence>
<comment type="caution">
    <text evidence="9">The sequence shown here is derived from an EMBL/GenBank/DDBJ whole genome shotgun (WGS) entry which is preliminary data.</text>
</comment>
<keyword evidence="7 8" id="KW-0472">Membrane</keyword>
<dbReference type="InterPro" id="IPR038665">
    <property type="entry name" value="Voltage-dep_anion_channel_sf"/>
</dbReference>
<keyword evidence="6 8" id="KW-1133">Transmembrane helix</keyword>